<dbReference type="InterPro" id="IPR018456">
    <property type="entry name" value="PTR2_symporter_CS"/>
</dbReference>
<name>A0A379AGJ3_ENTAG</name>
<keyword evidence="6 9" id="KW-1133">Transmembrane helix</keyword>
<evidence type="ECO:0000256" key="6">
    <source>
        <dbReference type="ARBA" id="ARBA00022989"/>
    </source>
</evidence>
<dbReference type="GO" id="GO:0015031">
    <property type="term" value="P:protein transport"/>
    <property type="evidence" value="ECO:0007669"/>
    <property type="project" value="UniProtKB-KW"/>
</dbReference>
<dbReference type="InterPro" id="IPR005279">
    <property type="entry name" value="Dipep/tripep_permease"/>
</dbReference>
<evidence type="ECO:0000256" key="5">
    <source>
        <dbReference type="ARBA" id="ARBA00022927"/>
    </source>
</evidence>
<dbReference type="Gene3D" id="1.20.1250.20">
    <property type="entry name" value="MFS general substrate transporter like domains"/>
    <property type="match status" value="1"/>
</dbReference>
<evidence type="ECO:0000256" key="9">
    <source>
        <dbReference type="SAM" id="Phobius"/>
    </source>
</evidence>
<keyword evidence="5" id="KW-0653">Protein transport</keyword>
<dbReference type="Proteomes" id="UP000254640">
    <property type="component" value="Unassembled WGS sequence"/>
</dbReference>
<keyword evidence="7 9" id="KW-0472">Membrane</keyword>
<evidence type="ECO:0000256" key="1">
    <source>
        <dbReference type="ARBA" id="ARBA00004141"/>
    </source>
</evidence>
<dbReference type="GO" id="GO:0016020">
    <property type="term" value="C:membrane"/>
    <property type="evidence" value="ECO:0007669"/>
    <property type="project" value="UniProtKB-SubCell"/>
</dbReference>
<dbReference type="PANTHER" id="PTHR11654">
    <property type="entry name" value="OLIGOPEPTIDE TRANSPORTER-RELATED"/>
    <property type="match status" value="1"/>
</dbReference>
<dbReference type="InterPro" id="IPR036259">
    <property type="entry name" value="MFS_trans_sf"/>
</dbReference>
<dbReference type="PROSITE" id="PS01023">
    <property type="entry name" value="PTR2_2"/>
    <property type="match status" value="1"/>
</dbReference>
<gene>
    <name evidence="10" type="primary">dtpA_2</name>
    <name evidence="10" type="ORF">NCTC9381_02892</name>
</gene>
<evidence type="ECO:0000313" key="11">
    <source>
        <dbReference type="Proteomes" id="UP000254640"/>
    </source>
</evidence>
<keyword evidence="3 8" id="KW-0812">Transmembrane</keyword>
<keyword evidence="4" id="KW-0571">Peptide transport</keyword>
<dbReference type="GO" id="GO:0006857">
    <property type="term" value="P:oligopeptide transport"/>
    <property type="evidence" value="ECO:0007669"/>
    <property type="project" value="InterPro"/>
</dbReference>
<sequence length="126" mass="13727">MLALGYALVAFSGHNVSIVYIGMATIAVGSGLFKANPSSLLSTCYDKDDPRLDGAFTMFYMSINIGSLFSMMLTPWLAAKYGYSVAFSLCVIGLIITLFNFLFCKRMVKDYGSKPDFAPLQIGKTC</sequence>
<dbReference type="NCBIfam" id="TIGR00924">
    <property type="entry name" value="yjdL_sub1_fam"/>
    <property type="match status" value="1"/>
</dbReference>
<evidence type="ECO:0000256" key="4">
    <source>
        <dbReference type="ARBA" id="ARBA00022856"/>
    </source>
</evidence>
<comment type="similarity">
    <text evidence="2 8">Belongs to the major facilitator superfamily. Proton-dependent oligopeptide transporter (POT/PTR) (TC 2.A.17) family.</text>
</comment>
<dbReference type="AlphaFoldDB" id="A0A379AGJ3"/>
<reference evidence="10 11" key="1">
    <citation type="submission" date="2018-06" db="EMBL/GenBank/DDBJ databases">
        <authorList>
            <consortium name="Pathogen Informatics"/>
            <person name="Doyle S."/>
        </authorList>
    </citation>
    <scope>NUCLEOTIDE SEQUENCE [LARGE SCALE GENOMIC DNA]</scope>
    <source>
        <strain evidence="10 11">NCTC9381</strain>
    </source>
</reference>
<evidence type="ECO:0000256" key="7">
    <source>
        <dbReference type="ARBA" id="ARBA00023136"/>
    </source>
</evidence>
<feature type="transmembrane region" description="Helical" evidence="9">
    <location>
        <begin position="54"/>
        <end position="77"/>
    </location>
</feature>
<evidence type="ECO:0000313" key="10">
    <source>
        <dbReference type="EMBL" id="SUB16976.1"/>
    </source>
</evidence>
<keyword evidence="8" id="KW-0813">Transport</keyword>
<keyword evidence="11" id="KW-1185">Reference proteome</keyword>
<organism evidence="10 11">
    <name type="scientific">Enterobacter agglomerans</name>
    <name type="common">Erwinia herbicola</name>
    <name type="synonym">Pantoea agglomerans</name>
    <dbReference type="NCBI Taxonomy" id="549"/>
    <lineage>
        <taxon>Bacteria</taxon>
        <taxon>Pseudomonadati</taxon>
        <taxon>Pseudomonadota</taxon>
        <taxon>Gammaproteobacteria</taxon>
        <taxon>Enterobacterales</taxon>
        <taxon>Erwiniaceae</taxon>
        <taxon>Pantoea</taxon>
        <taxon>Pantoea agglomerans group</taxon>
    </lineage>
</organism>
<dbReference type="InterPro" id="IPR000109">
    <property type="entry name" value="POT_fam"/>
</dbReference>
<feature type="transmembrane region" description="Helical" evidence="9">
    <location>
        <begin position="83"/>
        <end position="104"/>
    </location>
</feature>
<evidence type="ECO:0000256" key="3">
    <source>
        <dbReference type="ARBA" id="ARBA00022692"/>
    </source>
</evidence>
<accession>A0A379AGJ3</accession>
<dbReference type="GO" id="GO:1904680">
    <property type="term" value="F:peptide transmembrane transporter activity"/>
    <property type="evidence" value="ECO:0007669"/>
    <property type="project" value="InterPro"/>
</dbReference>
<feature type="transmembrane region" description="Helical" evidence="9">
    <location>
        <begin position="6"/>
        <end position="33"/>
    </location>
</feature>
<dbReference type="EMBL" id="UGSO01000001">
    <property type="protein sequence ID" value="SUB16976.1"/>
    <property type="molecule type" value="Genomic_DNA"/>
</dbReference>
<protein>
    <submittedName>
        <fullName evidence="10">Dipeptide and tripeptide permease A</fullName>
    </submittedName>
</protein>
<evidence type="ECO:0000256" key="2">
    <source>
        <dbReference type="ARBA" id="ARBA00005982"/>
    </source>
</evidence>
<dbReference type="SUPFAM" id="SSF103473">
    <property type="entry name" value="MFS general substrate transporter"/>
    <property type="match status" value="1"/>
</dbReference>
<evidence type="ECO:0000256" key="8">
    <source>
        <dbReference type="RuleBase" id="RU003755"/>
    </source>
</evidence>
<proteinExistence type="inferred from homology"/>
<comment type="subcellular location">
    <subcellularLocation>
        <location evidence="1 8">Membrane</location>
        <topology evidence="1 8">Multi-pass membrane protein</topology>
    </subcellularLocation>
</comment>
<dbReference type="Pfam" id="PF00854">
    <property type="entry name" value="PTR2"/>
    <property type="match status" value="1"/>
</dbReference>